<keyword evidence="3" id="KW-0732">Signal</keyword>
<evidence type="ECO:0000313" key="11">
    <source>
        <dbReference type="Proteomes" id="UP001054889"/>
    </source>
</evidence>
<dbReference type="Proteomes" id="UP001054889">
    <property type="component" value="Unassembled WGS sequence"/>
</dbReference>
<feature type="domain" description="Peptidase S8/S53" evidence="8">
    <location>
        <begin position="158"/>
        <end position="310"/>
    </location>
</feature>
<dbReference type="PRINTS" id="PR00723">
    <property type="entry name" value="SUBTILISIN"/>
</dbReference>
<reference evidence="10" key="1">
    <citation type="journal article" date="2018" name="DNA Res.">
        <title>Multiple hybrid de novo genome assembly of finger millet, an orphan allotetraploid crop.</title>
        <authorList>
            <person name="Hatakeyama M."/>
            <person name="Aluri S."/>
            <person name="Balachadran M.T."/>
            <person name="Sivarajan S.R."/>
            <person name="Patrignani A."/>
            <person name="Gruter S."/>
            <person name="Poveda L."/>
            <person name="Shimizu-Inatsugi R."/>
            <person name="Baeten J."/>
            <person name="Francoijs K.J."/>
            <person name="Nataraja K.N."/>
            <person name="Reddy Y.A.N."/>
            <person name="Phadnis S."/>
            <person name="Ravikumar R.L."/>
            <person name="Schlapbach R."/>
            <person name="Sreeman S.M."/>
            <person name="Shimizu K.K."/>
        </authorList>
    </citation>
    <scope>NUCLEOTIDE SEQUENCE</scope>
</reference>
<dbReference type="AlphaFoldDB" id="A0AAV5DLE8"/>
<dbReference type="InterPro" id="IPR037045">
    <property type="entry name" value="S8pro/Inhibitor_I9_sf"/>
</dbReference>
<dbReference type="PANTHER" id="PTHR10795">
    <property type="entry name" value="PROPROTEIN CONVERTASE SUBTILISIN/KEXIN"/>
    <property type="match status" value="1"/>
</dbReference>
<evidence type="ECO:0000256" key="4">
    <source>
        <dbReference type="ARBA" id="ARBA00022801"/>
    </source>
</evidence>
<protein>
    <submittedName>
        <fullName evidence="10">Uncharacterized protein</fullName>
    </submittedName>
</protein>
<dbReference type="Gene3D" id="3.40.50.200">
    <property type="entry name" value="Peptidase S8/S53 domain"/>
    <property type="match status" value="1"/>
</dbReference>
<dbReference type="SUPFAM" id="SSF54403">
    <property type="entry name" value="Cystatin/monellin"/>
    <property type="match status" value="1"/>
</dbReference>
<name>A0AAV5DLE8_ELECO</name>
<sequence length="325" mass="34354">MEVRDSRQDASTTAKPVDINDPYIQNLGKWAVAQHVKQANDGIKFNKVNHAEVKPQATNIYIVHTSHVAKPPHFADLEQWYRSMVAPNTSSGRILYTYDTVMHGFAVQLIGDEAQRMSSSAGVTGVYEGRVTHTHTTRSPGFLGLDPGFGAWKDADFGDGVIIGFVDTGIWPESSSFDDSGLGPVRPSWRGGCVNAEDFNASLCNNKLVGARAFNSARQATASSKSSGGVASPRDTDGHGTHVASTAARSEVRGAGVAMFARGTARGVAPKARIAMYKVPDGSPPVADIVAAVDAAVKDGVDIISISLGYDPCPFHNDALAIDGA</sequence>
<dbReference type="InterPro" id="IPR045051">
    <property type="entry name" value="SBT"/>
</dbReference>
<dbReference type="InterPro" id="IPR010259">
    <property type="entry name" value="S8pro/Inhibitor_I9"/>
</dbReference>
<evidence type="ECO:0000256" key="5">
    <source>
        <dbReference type="ARBA" id="ARBA00022825"/>
    </source>
</evidence>
<keyword evidence="5" id="KW-0720">Serine protease</keyword>
<evidence type="ECO:0000259" key="9">
    <source>
        <dbReference type="Pfam" id="PF05922"/>
    </source>
</evidence>
<organism evidence="10 11">
    <name type="scientific">Eleusine coracana subsp. coracana</name>
    <dbReference type="NCBI Taxonomy" id="191504"/>
    <lineage>
        <taxon>Eukaryota</taxon>
        <taxon>Viridiplantae</taxon>
        <taxon>Streptophyta</taxon>
        <taxon>Embryophyta</taxon>
        <taxon>Tracheophyta</taxon>
        <taxon>Spermatophyta</taxon>
        <taxon>Magnoliopsida</taxon>
        <taxon>Liliopsida</taxon>
        <taxon>Poales</taxon>
        <taxon>Poaceae</taxon>
        <taxon>PACMAD clade</taxon>
        <taxon>Chloridoideae</taxon>
        <taxon>Cynodonteae</taxon>
        <taxon>Eleusininae</taxon>
        <taxon>Eleusine</taxon>
    </lineage>
</organism>
<evidence type="ECO:0000256" key="6">
    <source>
        <dbReference type="PROSITE-ProRule" id="PRU01240"/>
    </source>
</evidence>
<dbReference type="GO" id="GO:0006508">
    <property type="term" value="P:proteolysis"/>
    <property type="evidence" value="ECO:0007669"/>
    <property type="project" value="UniProtKB-KW"/>
</dbReference>
<evidence type="ECO:0000256" key="2">
    <source>
        <dbReference type="ARBA" id="ARBA00022670"/>
    </source>
</evidence>
<dbReference type="InterPro" id="IPR036852">
    <property type="entry name" value="Peptidase_S8/S53_dom_sf"/>
</dbReference>
<accession>A0AAV5DLE8</accession>
<evidence type="ECO:0000256" key="7">
    <source>
        <dbReference type="SAM" id="MobiDB-lite"/>
    </source>
</evidence>
<comment type="similarity">
    <text evidence="1 6">Belongs to the peptidase S8 family.</text>
</comment>
<dbReference type="InterPro" id="IPR046350">
    <property type="entry name" value="Cystatin_sf"/>
</dbReference>
<feature type="domain" description="Inhibitor I9" evidence="9">
    <location>
        <begin position="61"/>
        <end position="135"/>
    </location>
</feature>
<evidence type="ECO:0000256" key="1">
    <source>
        <dbReference type="ARBA" id="ARBA00011073"/>
    </source>
</evidence>
<gene>
    <name evidence="10" type="primary">ga29444</name>
    <name evidence="10" type="ORF">PR202_ga29444</name>
</gene>
<dbReference type="PROSITE" id="PS51892">
    <property type="entry name" value="SUBTILASE"/>
    <property type="match status" value="1"/>
</dbReference>
<dbReference type="GO" id="GO:0004252">
    <property type="term" value="F:serine-type endopeptidase activity"/>
    <property type="evidence" value="ECO:0007669"/>
    <property type="project" value="InterPro"/>
</dbReference>
<dbReference type="InterPro" id="IPR000209">
    <property type="entry name" value="Peptidase_S8/S53_dom"/>
</dbReference>
<proteinExistence type="inferred from homology"/>
<keyword evidence="11" id="KW-1185">Reference proteome</keyword>
<dbReference type="SUPFAM" id="SSF52743">
    <property type="entry name" value="Subtilisin-like"/>
    <property type="match status" value="1"/>
</dbReference>
<evidence type="ECO:0000256" key="3">
    <source>
        <dbReference type="ARBA" id="ARBA00022729"/>
    </source>
</evidence>
<dbReference type="Pfam" id="PF00082">
    <property type="entry name" value="Peptidase_S8"/>
    <property type="match status" value="1"/>
</dbReference>
<comment type="caution">
    <text evidence="10">The sequence shown here is derived from an EMBL/GenBank/DDBJ whole genome shotgun (WGS) entry which is preliminary data.</text>
</comment>
<dbReference type="EMBL" id="BQKI01000018">
    <property type="protein sequence ID" value="GJN11266.1"/>
    <property type="molecule type" value="Genomic_DNA"/>
</dbReference>
<reference evidence="10" key="2">
    <citation type="submission" date="2021-12" db="EMBL/GenBank/DDBJ databases">
        <title>Resequencing data analysis of finger millet.</title>
        <authorList>
            <person name="Hatakeyama M."/>
            <person name="Aluri S."/>
            <person name="Balachadran M.T."/>
            <person name="Sivarajan S.R."/>
            <person name="Poveda L."/>
            <person name="Shimizu-Inatsugi R."/>
            <person name="Schlapbach R."/>
            <person name="Sreeman S.M."/>
            <person name="Shimizu K.K."/>
        </authorList>
    </citation>
    <scope>NUCLEOTIDE SEQUENCE</scope>
</reference>
<keyword evidence="2" id="KW-0645">Protease</keyword>
<dbReference type="InterPro" id="IPR015500">
    <property type="entry name" value="Peptidase_S8_subtilisin-rel"/>
</dbReference>
<evidence type="ECO:0000313" key="10">
    <source>
        <dbReference type="EMBL" id="GJN11266.1"/>
    </source>
</evidence>
<feature type="compositionally biased region" description="Polar residues" evidence="7">
    <location>
        <begin position="220"/>
        <end position="229"/>
    </location>
</feature>
<keyword evidence="4" id="KW-0378">Hydrolase</keyword>
<evidence type="ECO:0000259" key="8">
    <source>
        <dbReference type="Pfam" id="PF00082"/>
    </source>
</evidence>
<dbReference type="Gene3D" id="3.30.70.80">
    <property type="entry name" value="Peptidase S8 propeptide/proteinase inhibitor I9"/>
    <property type="match status" value="1"/>
</dbReference>
<comment type="caution">
    <text evidence="6">Lacks conserved residue(s) required for the propagation of feature annotation.</text>
</comment>
<dbReference type="Pfam" id="PF05922">
    <property type="entry name" value="Inhibitor_I9"/>
    <property type="match status" value="1"/>
</dbReference>
<feature type="region of interest" description="Disordered" evidence="7">
    <location>
        <begin position="220"/>
        <end position="247"/>
    </location>
</feature>